<evidence type="ECO:0000313" key="2">
    <source>
        <dbReference type="Proteomes" id="UP000295117"/>
    </source>
</evidence>
<protein>
    <submittedName>
        <fullName evidence="1">Uncharacterized protein</fullName>
    </submittedName>
</protein>
<dbReference type="Proteomes" id="UP000295117">
    <property type="component" value="Unassembled WGS sequence"/>
</dbReference>
<gene>
    <name evidence="1" type="ORF">DE4585_03916</name>
</gene>
<comment type="caution">
    <text evidence="1">The sequence shown here is derived from an EMBL/GenBank/DDBJ whole genome shotgun (WGS) entry which is preliminary data.</text>
</comment>
<accession>A0A4R8RZY1</accession>
<reference evidence="1 2" key="1">
    <citation type="journal article" date="2019" name="Sci. Rep.">
        <title>Extended insight into the Mycobacterium chelonae-abscessus complex through whole genome sequencing of Mycobacterium salmoniphilum outbreak and Mycobacterium salmoniphilum-like strains.</title>
        <authorList>
            <person name="Behra P.R.K."/>
            <person name="Das S."/>
            <person name="Pettersson B.M.F."/>
            <person name="Shirreff L."/>
            <person name="DuCote T."/>
            <person name="Jacobsson K.G."/>
            <person name="Ennis D.G."/>
            <person name="Kirsebom L.A."/>
        </authorList>
    </citation>
    <scope>NUCLEOTIDE SEQUENCE [LARGE SCALE GENOMIC DNA]</scope>
    <source>
        <strain evidence="1 2">DE 4585</strain>
    </source>
</reference>
<sequence>MHHQFFVRMKGDLAGHLSDFRERVGLQWRGRLHDDWDQEFGRSMVRSREQGLAELNLWRYAGDDWNKQAYV</sequence>
<dbReference type="AlphaFoldDB" id="A0A4R8RZY1"/>
<organism evidence="1 2">
    <name type="scientific">Mycobacteroides salmoniphilum</name>
    <dbReference type="NCBI Taxonomy" id="404941"/>
    <lineage>
        <taxon>Bacteria</taxon>
        <taxon>Bacillati</taxon>
        <taxon>Actinomycetota</taxon>
        <taxon>Actinomycetes</taxon>
        <taxon>Mycobacteriales</taxon>
        <taxon>Mycobacteriaceae</taxon>
        <taxon>Mycobacteroides</taxon>
    </lineage>
</organism>
<dbReference type="EMBL" id="PECH01000009">
    <property type="protein sequence ID" value="TDZ78080.1"/>
    <property type="molecule type" value="Genomic_DNA"/>
</dbReference>
<evidence type="ECO:0000313" key="1">
    <source>
        <dbReference type="EMBL" id="TDZ78080.1"/>
    </source>
</evidence>
<proteinExistence type="predicted"/>
<name>A0A4R8RZY1_9MYCO</name>